<feature type="binding site" evidence="5">
    <location>
        <position position="331"/>
    </location>
    <ligand>
        <name>Zn(2+)</name>
        <dbReference type="ChEBI" id="CHEBI:29105"/>
    </ligand>
</feature>
<dbReference type="GO" id="GO:0005737">
    <property type="term" value="C:cytoplasm"/>
    <property type="evidence" value="ECO:0007669"/>
    <property type="project" value="UniProtKB-SubCell"/>
</dbReference>
<keyword evidence="9" id="KW-1185">Reference proteome</keyword>
<comment type="subunit">
    <text evidence="5">Heterodimer of a catalytic subunit and an accessory subunit.</text>
</comment>
<evidence type="ECO:0000313" key="9">
    <source>
        <dbReference type="Proteomes" id="UP000054342"/>
    </source>
</evidence>
<proteinExistence type="inferred from homology"/>
<dbReference type="InterPro" id="IPR050852">
    <property type="entry name" value="Queuine_tRNA-ribosyltrfase"/>
</dbReference>
<dbReference type="GeneID" id="25324253"/>
<dbReference type="AlphaFoldDB" id="A0A0D2ESS1"/>
<evidence type="ECO:0000256" key="3">
    <source>
        <dbReference type="ARBA" id="ARBA00022723"/>
    </source>
</evidence>
<keyword evidence="1 5" id="KW-0963">Cytoplasm</keyword>
<feature type="binding site" evidence="5">
    <location>
        <position position="336"/>
    </location>
    <ligand>
        <name>Zn(2+)</name>
        <dbReference type="ChEBI" id="CHEBI:29105"/>
    </ligand>
</feature>
<evidence type="ECO:0000313" key="8">
    <source>
        <dbReference type="EMBL" id="KIW57785.1"/>
    </source>
</evidence>
<dbReference type="GO" id="GO:0006400">
    <property type="term" value="P:tRNA modification"/>
    <property type="evidence" value="ECO:0007669"/>
    <property type="project" value="InterPro"/>
</dbReference>
<dbReference type="Pfam" id="PF01702">
    <property type="entry name" value="TGT"/>
    <property type="match status" value="1"/>
</dbReference>
<accession>A0A0D2ESS1</accession>
<dbReference type="EMBL" id="KN847318">
    <property type="protein sequence ID" value="KIW57785.1"/>
    <property type="molecule type" value="Genomic_DNA"/>
</dbReference>
<evidence type="ECO:0000256" key="6">
    <source>
        <dbReference type="SAM" id="MobiDB-lite"/>
    </source>
</evidence>
<comment type="function">
    <text evidence="5">Non-catalytic subunit of the queuine tRNA-ribosyltransferase (TGT) that catalyzes the base-exchange of a guanine (G) residue with queuine (Q) at position 34 (anticodon wobble position) in tRNAs with GU(N) anticodons (tRNA-Asp, -Asn, -His and -Tyr), resulting in the hypermodified nucleoside queuosine (7-(((4,5-cis-dihydroxy-2-cyclopenten-1-yl)amino)methyl)-7-deazaguanosine).</text>
</comment>
<evidence type="ECO:0000259" key="7">
    <source>
        <dbReference type="Pfam" id="PF01702"/>
    </source>
</evidence>
<dbReference type="SUPFAM" id="SSF51713">
    <property type="entry name" value="tRNA-guanine transglycosylase"/>
    <property type="match status" value="1"/>
</dbReference>
<comment type="subcellular location">
    <subcellularLocation>
        <location evidence="5">Cytoplasm</location>
    </subcellularLocation>
</comment>
<keyword evidence="4 5" id="KW-0862">Zinc</keyword>
<dbReference type="Gene3D" id="3.20.20.105">
    <property type="entry name" value="Queuine tRNA-ribosyltransferase-like"/>
    <property type="match status" value="1"/>
</dbReference>
<protein>
    <recommendedName>
        <fullName evidence="5">Queuine tRNA-ribosyltransferase accessory subunit 2</fullName>
    </recommendedName>
    <alternativeName>
        <fullName evidence="5">Queuine tRNA-ribosyltransferase domain-containing protein 1</fullName>
    </alternativeName>
</protein>
<evidence type="ECO:0000256" key="2">
    <source>
        <dbReference type="ARBA" id="ARBA00022694"/>
    </source>
</evidence>
<dbReference type="GO" id="GO:0046872">
    <property type="term" value="F:metal ion binding"/>
    <property type="evidence" value="ECO:0007669"/>
    <property type="project" value="UniProtKB-KW"/>
</dbReference>
<dbReference type="OrthoDB" id="27601at2759"/>
<keyword evidence="2 5" id="KW-0819">tRNA processing</keyword>
<feature type="region of interest" description="Disordered" evidence="6">
    <location>
        <begin position="397"/>
        <end position="465"/>
    </location>
</feature>
<dbReference type="PANTHER" id="PTHR46064">
    <property type="entry name" value="QUEUINE TRNA-RIBOSYLTRANSFERASE ACCESSORY SUBUNIT 2"/>
    <property type="match status" value="1"/>
</dbReference>
<evidence type="ECO:0000256" key="4">
    <source>
        <dbReference type="ARBA" id="ARBA00022833"/>
    </source>
</evidence>
<gene>
    <name evidence="8" type="ORF">PV05_02345</name>
</gene>
<dbReference type="InterPro" id="IPR028592">
    <property type="entry name" value="QTRTD1"/>
</dbReference>
<dbReference type="NCBIfam" id="TIGR00449">
    <property type="entry name" value="tgt_general"/>
    <property type="match status" value="1"/>
</dbReference>
<comment type="similarity">
    <text evidence="5">Belongs to the queuine tRNA-ribosyltransferase family. QTRT2 subfamily.</text>
</comment>
<evidence type="ECO:0000256" key="5">
    <source>
        <dbReference type="HAMAP-Rule" id="MF_03043"/>
    </source>
</evidence>
<feature type="compositionally biased region" description="Basic and acidic residues" evidence="6">
    <location>
        <begin position="455"/>
        <end position="465"/>
    </location>
</feature>
<dbReference type="RefSeq" id="XP_013318369.1">
    <property type="nucleotide sequence ID" value="XM_013462915.1"/>
</dbReference>
<organism evidence="8 9">
    <name type="scientific">Exophiala xenobiotica</name>
    <dbReference type="NCBI Taxonomy" id="348802"/>
    <lineage>
        <taxon>Eukaryota</taxon>
        <taxon>Fungi</taxon>
        <taxon>Dikarya</taxon>
        <taxon>Ascomycota</taxon>
        <taxon>Pezizomycotina</taxon>
        <taxon>Eurotiomycetes</taxon>
        <taxon>Chaetothyriomycetidae</taxon>
        <taxon>Chaetothyriales</taxon>
        <taxon>Herpotrichiellaceae</taxon>
        <taxon>Exophiala</taxon>
    </lineage>
</organism>
<keyword evidence="3 5" id="KW-0479">Metal-binding</keyword>
<dbReference type="InterPro" id="IPR036511">
    <property type="entry name" value="TGT-like_sf"/>
</dbReference>
<dbReference type="InterPro" id="IPR002616">
    <property type="entry name" value="tRNA_ribo_trans-like"/>
</dbReference>
<feature type="binding site" evidence="5">
    <location>
        <position position="333"/>
    </location>
    <ligand>
        <name>Zn(2+)</name>
        <dbReference type="ChEBI" id="CHEBI:29105"/>
    </ligand>
</feature>
<feature type="domain" description="tRNA-guanine(15) transglycosylase-like" evidence="7">
    <location>
        <begin position="30"/>
        <end position="395"/>
    </location>
</feature>
<dbReference type="GO" id="GO:0008479">
    <property type="term" value="F:tRNA-guanosine(34) queuine transglycosylase activity"/>
    <property type="evidence" value="ECO:0007669"/>
    <property type="project" value="UniProtKB-UniRule"/>
</dbReference>
<dbReference type="HAMAP" id="MF_03043">
    <property type="entry name" value="QTRT2"/>
    <property type="match status" value="1"/>
</dbReference>
<dbReference type="STRING" id="348802.A0A0D2ESS1"/>
<comment type="cofactor">
    <cofactor evidence="5">
        <name>Zn(2+)</name>
        <dbReference type="ChEBI" id="CHEBI:29105"/>
    </cofactor>
    <text evidence="5">Binds 1 zinc ion per subunit.</text>
</comment>
<name>A0A0D2ESS1_9EURO</name>
<reference evidence="8 9" key="1">
    <citation type="submission" date="2015-01" db="EMBL/GenBank/DDBJ databases">
        <title>The Genome Sequence of Exophiala xenobiotica CBS118157.</title>
        <authorList>
            <consortium name="The Broad Institute Genomics Platform"/>
            <person name="Cuomo C."/>
            <person name="de Hoog S."/>
            <person name="Gorbushina A."/>
            <person name="Stielow B."/>
            <person name="Teixiera M."/>
            <person name="Abouelleil A."/>
            <person name="Chapman S.B."/>
            <person name="Priest M."/>
            <person name="Young S.K."/>
            <person name="Wortman J."/>
            <person name="Nusbaum C."/>
            <person name="Birren B."/>
        </authorList>
    </citation>
    <scope>NUCLEOTIDE SEQUENCE [LARGE SCALE GENOMIC DNA]</scope>
    <source>
        <strain evidence="8 9">CBS 118157</strain>
    </source>
</reference>
<dbReference type="PANTHER" id="PTHR46064:SF1">
    <property type="entry name" value="QUEUINE TRNA-RIBOSYLTRANSFERASE ACCESSORY SUBUNIT 2"/>
    <property type="match status" value="1"/>
</dbReference>
<evidence type="ECO:0000256" key="1">
    <source>
        <dbReference type="ARBA" id="ARBA00022490"/>
    </source>
</evidence>
<dbReference type="HOGENOM" id="CLU_037350_1_0_1"/>
<feature type="binding site" evidence="5">
    <location>
        <position position="362"/>
    </location>
    <ligand>
        <name>Zn(2+)</name>
        <dbReference type="ChEBI" id="CHEBI:29105"/>
    </ligand>
</feature>
<sequence>MDPLEADSPARLSDAMLKFVLEHAASSETAARLGQLTAWGRPTINTPHYIAPTSRGVIPHLSHDNLQKHTRISAVYVPLEDFIEKSHENAPIYTTPTQEGETPLRRYIGLPTQCLSIFGPRRVPSITPPAHNTNSSIAISTSVGFRFLELEQYNNALKRLKADISISLADVIQRENASVKRVERSADRTHAWLRDSVEGGATQNSLPFFASLPPLEPQTLSLYLGDLLDVYKEQISGLCLYSPSTLAGLPDDLRQLPTLCLSDPTTPQALLAGVHAGVDMMTVPFVTQSSEHGIALSFSFPGSKNQSDKPLGSDLWSTAHATDLSPLSPDCKCYTCRRHHRAYVHHLLQANEMLAWTLLQIHNYTIIDSFFDSIRESIKQGTFVADIDAFCRAHEPELPKQTGQGPRVRGYQTKSVGGGEMRKNPKAYGKLDDQMQKLAEAESGVATPDGDANQIEEHGLAKKIE</sequence>
<dbReference type="Proteomes" id="UP000054342">
    <property type="component" value="Unassembled WGS sequence"/>
</dbReference>